<organism evidence="3 4">
    <name type="scientific">Corynebacterium xerosis</name>
    <dbReference type="NCBI Taxonomy" id="1725"/>
    <lineage>
        <taxon>Bacteria</taxon>
        <taxon>Bacillati</taxon>
        <taxon>Actinomycetota</taxon>
        <taxon>Actinomycetes</taxon>
        <taxon>Mycobacteriales</taxon>
        <taxon>Corynebacteriaceae</taxon>
        <taxon>Corynebacterium</taxon>
    </lineage>
</organism>
<dbReference type="SUPFAM" id="SSF46785">
    <property type="entry name" value="Winged helix' DNA-binding domain"/>
    <property type="match status" value="1"/>
</dbReference>
<comment type="caution">
    <text evidence="3">The sequence shown here is derived from an EMBL/GenBank/DDBJ whole genome shotgun (WGS) entry which is preliminary data.</text>
</comment>
<feature type="region of interest" description="Disordered" evidence="2">
    <location>
        <begin position="1"/>
        <end position="91"/>
    </location>
</feature>
<dbReference type="AlphaFoldDB" id="A0A7X9SVI6"/>
<dbReference type="InterPro" id="IPR036388">
    <property type="entry name" value="WH-like_DNA-bd_sf"/>
</dbReference>
<reference evidence="3 4" key="1">
    <citation type="submission" date="2020-04" db="EMBL/GenBank/DDBJ databases">
        <authorList>
            <person name="Hitch T.C.A."/>
            <person name="Wylensek D."/>
            <person name="Clavel T."/>
        </authorList>
    </citation>
    <scope>NUCLEOTIDE SEQUENCE [LARGE SCALE GENOMIC DNA]</scope>
    <source>
        <strain evidence="3 4">BL-383-APC-2I</strain>
    </source>
</reference>
<gene>
    <name evidence="3" type="ORF">HF852_04535</name>
</gene>
<evidence type="ECO:0000313" key="4">
    <source>
        <dbReference type="Proteomes" id="UP000589552"/>
    </source>
</evidence>
<evidence type="ECO:0000256" key="2">
    <source>
        <dbReference type="SAM" id="MobiDB-lite"/>
    </source>
</evidence>
<dbReference type="InterPro" id="IPR043129">
    <property type="entry name" value="ATPase_NBD"/>
</dbReference>
<sequence>MSRAASTTLTDRPADAPTASVAGAATSSSGFAAPGTAPRNGSANGATIKAPGGAPGSRTNGPATTTGATSSPIAQPTHGSLTIPPTASFRLPTTPAARLHHQIRLQWPVTRPELAASTGLSQPTVARGVTALIDAGLVEERPDLITGTATGRPRTPLAPAKTPWLHVGAHMGLKVTHIAIFDTVGRVLRETDLHLALDQLAPDEAIDAIIAGIHRLRTGLARPLRTAGAALSGHVGADGTVTSRSYGWGKTDLVGMLSDGLGLPALAAPDVAAMAASELAATPLKAPGTDAATAAAGAGFDDGRLPTSLYFYARELVGVAWTVDGAVHRPAHGDGSIGHLRPAASDLLGGDTLRDAVGSSGVLAAAREHGVRAETFADLVAAADSGATARTILDERARLLGLAVADVADIVDPAHVILAGAAFTADAAGLRVAARTIAATSPVRRDIRVSRARGTITRDAARAVALDPLHRDPLNLA</sequence>
<dbReference type="InterPro" id="IPR000600">
    <property type="entry name" value="ROK"/>
</dbReference>
<proteinExistence type="inferred from homology"/>
<feature type="compositionally biased region" description="Low complexity" evidence="2">
    <location>
        <begin position="15"/>
        <end position="38"/>
    </location>
</feature>
<dbReference type="Gene3D" id="3.30.420.40">
    <property type="match status" value="2"/>
</dbReference>
<dbReference type="Gene3D" id="1.10.10.10">
    <property type="entry name" value="Winged helix-like DNA-binding domain superfamily/Winged helix DNA-binding domain"/>
    <property type="match status" value="1"/>
</dbReference>
<evidence type="ECO:0000256" key="1">
    <source>
        <dbReference type="ARBA" id="ARBA00006479"/>
    </source>
</evidence>
<dbReference type="PANTHER" id="PTHR18964">
    <property type="entry name" value="ROK (REPRESSOR, ORF, KINASE) FAMILY"/>
    <property type="match status" value="1"/>
</dbReference>
<evidence type="ECO:0000313" key="3">
    <source>
        <dbReference type="EMBL" id="NMF08880.1"/>
    </source>
</evidence>
<name>A0A7X9SVI6_9CORY</name>
<feature type="compositionally biased region" description="Polar residues" evidence="2">
    <location>
        <begin position="57"/>
        <end position="85"/>
    </location>
</feature>
<dbReference type="RefSeq" id="WP_168937530.1">
    <property type="nucleotide sequence ID" value="NZ_JABAGA010000002.1"/>
</dbReference>
<feature type="compositionally biased region" description="Polar residues" evidence="2">
    <location>
        <begin position="1"/>
        <end position="10"/>
    </location>
</feature>
<dbReference type="SUPFAM" id="SSF53067">
    <property type="entry name" value="Actin-like ATPase domain"/>
    <property type="match status" value="1"/>
</dbReference>
<comment type="similarity">
    <text evidence="1">Belongs to the ROK (NagC/XylR) family.</text>
</comment>
<dbReference type="Proteomes" id="UP000589552">
    <property type="component" value="Unassembled WGS sequence"/>
</dbReference>
<dbReference type="InterPro" id="IPR036390">
    <property type="entry name" value="WH_DNA-bd_sf"/>
</dbReference>
<accession>A0A7X9SVI6</accession>
<protein>
    <submittedName>
        <fullName evidence="3">ROK family transcriptional regulator</fullName>
    </submittedName>
</protein>
<dbReference type="EMBL" id="JABAGA010000002">
    <property type="protein sequence ID" value="NMF08880.1"/>
    <property type="molecule type" value="Genomic_DNA"/>
</dbReference>
<dbReference type="PANTHER" id="PTHR18964:SF149">
    <property type="entry name" value="BIFUNCTIONAL UDP-N-ACETYLGLUCOSAMINE 2-EPIMERASE_N-ACETYLMANNOSAMINE KINASE"/>
    <property type="match status" value="1"/>
</dbReference>